<dbReference type="KEGG" id="apoc:APORC_1673"/>
<dbReference type="GO" id="GO:0000270">
    <property type="term" value="P:peptidoglycan metabolic process"/>
    <property type="evidence" value="ECO:0007669"/>
    <property type="project" value="TreeGrafter"/>
</dbReference>
<dbReference type="EMBL" id="CP036246">
    <property type="protein sequence ID" value="QEP41240.1"/>
    <property type="molecule type" value="Genomic_DNA"/>
</dbReference>
<evidence type="ECO:0000313" key="6">
    <source>
        <dbReference type="Proteomes" id="UP000322644"/>
    </source>
</evidence>
<sequence>MFVFKKIISAFLLPIPIGFFIFILALFFILKKSYTKAKLFLFFGILWFALISNQTTSNMIISPLENAFESLIFTPSDAKYIVVLGNGHKTNENHPITSELNTTAINRLNEGIRHYINLKNLGKEPKIIVSGYSYDDINTHAQMQKRLAISLGVDEKDIITLDEAKDTQEEAKYVKEVVNNEKTILVTSASHMKRAVIYFKKEGIDIVASPTNHKYFVSSYPASYFNATNIKKVELAFHEYIGIIYLYIREKI</sequence>
<dbReference type="EMBL" id="LDIR01000001">
    <property type="protein sequence ID" value="OCL92773.1"/>
    <property type="molecule type" value="Genomic_DNA"/>
</dbReference>
<dbReference type="OrthoDB" id="9809813at2"/>
<feature type="transmembrane region" description="Helical" evidence="1">
    <location>
        <begin position="37"/>
        <end position="55"/>
    </location>
</feature>
<dbReference type="GO" id="GO:0005886">
    <property type="term" value="C:plasma membrane"/>
    <property type="evidence" value="ECO:0007669"/>
    <property type="project" value="TreeGrafter"/>
</dbReference>
<dbReference type="Proteomes" id="UP000093159">
    <property type="component" value="Unassembled WGS sequence"/>
</dbReference>
<dbReference type="InterPro" id="IPR051599">
    <property type="entry name" value="Cell_Envelope_Assoc"/>
</dbReference>
<name>A0A1C0AZ19_9BACT</name>
<dbReference type="InterPro" id="IPR003848">
    <property type="entry name" value="DUF218"/>
</dbReference>
<dbReference type="CDD" id="cd06259">
    <property type="entry name" value="YdcF-like"/>
    <property type="match status" value="1"/>
</dbReference>
<evidence type="ECO:0000256" key="1">
    <source>
        <dbReference type="SAM" id="Phobius"/>
    </source>
</evidence>
<dbReference type="Pfam" id="PF02698">
    <property type="entry name" value="DUF218"/>
    <property type="match status" value="1"/>
</dbReference>
<dbReference type="PANTHER" id="PTHR30336:SF4">
    <property type="entry name" value="ENVELOPE BIOGENESIS FACTOR ELYC"/>
    <property type="match status" value="1"/>
</dbReference>
<dbReference type="AlphaFoldDB" id="A0A1C0AZ19"/>
<feature type="domain" description="DUF218" evidence="2">
    <location>
        <begin position="80"/>
        <end position="242"/>
    </location>
</feature>
<proteinExistence type="predicted"/>
<evidence type="ECO:0000313" key="4">
    <source>
        <dbReference type="EMBL" id="QEP41240.1"/>
    </source>
</evidence>
<feature type="transmembrane region" description="Helical" evidence="1">
    <location>
        <begin position="6"/>
        <end position="30"/>
    </location>
</feature>
<dbReference type="PANTHER" id="PTHR30336">
    <property type="entry name" value="INNER MEMBRANE PROTEIN, PROBABLE PERMEASE"/>
    <property type="match status" value="1"/>
</dbReference>
<organism evidence="4 6">
    <name type="scientific">Arcobacter porcinus</name>
    <dbReference type="NCBI Taxonomy" id="1935204"/>
    <lineage>
        <taxon>Bacteria</taxon>
        <taxon>Pseudomonadati</taxon>
        <taxon>Campylobacterota</taxon>
        <taxon>Epsilonproteobacteria</taxon>
        <taxon>Campylobacterales</taxon>
        <taxon>Arcobacteraceae</taxon>
        <taxon>Arcobacter</taxon>
    </lineage>
</organism>
<keyword evidence="1" id="KW-0472">Membrane</keyword>
<evidence type="ECO:0000313" key="3">
    <source>
        <dbReference type="EMBL" id="OCL92773.1"/>
    </source>
</evidence>
<dbReference type="InterPro" id="IPR014729">
    <property type="entry name" value="Rossmann-like_a/b/a_fold"/>
</dbReference>
<gene>
    <name evidence="3" type="ORF">AAX28_00308</name>
    <name evidence="4" type="ORF">APORC_1673</name>
</gene>
<dbReference type="Proteomes" id="UP000322644">
    <property type="component" value="Chromosome"/>
</dbReference>
<protein>
    <submittedName>
        <fullName evidence="4">YdcF-like membrane protein (DUF218 domain)</fullName>
    </submittedName>
</protein>
<evidence type="ECO:0000313" key="5">
    <source>
        <dbReference type="Proteomes" id="UP000093159"/>
    </source>
</evidence>
<reference evidence="4 6" key="2">
    <citation type="submission" date="2019-09" db="EMBL/GenBank/DDBJ databases">
        <title>Complete genome sequencing of four Arcobacter species reveals a diverse suite of mobile elements.</title>
        <authorList>
            <person name="Miller W.G."/>
            <person name="Yee E."/>
            <person name="Bono J.L."/>
        </authorList>
    </citation>
    <scope>NUCLEOTIDE SEQUENCE [LARGE SCALE GENOMIC DNA]</scope>
    <source>
        <strain evidence="4 6">CCUG 56899</strain>
    </source>
</reference>
<keyword evidence="5" id="KW-1185">Reference proteome</keyword>
<reference evidence="3 5" key="1">
    <citation type="submission" date="2015-05" db="EMBL/GenBank/DDBJ databases">
        <authorList>
            <person name="Rovetto F."/>
            <person name="Cocolin L."/>
            <person name="Illeghems K."/>
            <person name="Van Nieuwerburgh F."/>
            <person name="Houf K."/>
        </authorList>
    </citation>
    <scope>NUCLEOTIDE SEQUENCE [LARGE SCALE GENOMIC DNA]</scope>
    <source>
        <strain evidence="3 5">117434</strain>
    </source>
</reference>
<accession>A0A1C0AZ19</accession>
<dbReference type="GO" id="GO:0043164">
    <property type="term" value="P:Gram-negative-bacterium-type cell wall biogenesis"/>
    <property type="evidence" value="ECO:0007669"/>
    <property type="project" value="TreeGrafter"/>
</dbReference>
<reference evidence="4 6" key="3">
    <citation type="submission" date="2019-09" db="EMBL/GenBank/DDBJ databases">
        <title>Taxonomic note: a critical rebuttal of the proposed division of the genus Arcobacter into six genera, emended descriptions of Arcobacter anaerophilus and the genus Arcobacter, and an assessment of genus-level boundaries for Epsilonproteobacteria using in silico genomic comparator tools.</title>
        <authorList>
            <person name="On S.L.W."/>
            <person name="Miller W.G."/>
            <person name="Biggs P."/>
            <person name="Cornelius A."/>
            <person name="Vandamme P."/>
        </authorList>
    </citation>
    <scope>NUCLEOTIDE SEQUENCE [LARGE SCALE GENOMIC DNA]</scope>
    <source>
        <strain evidence="4 6">CCUG 56899</strain>
    </source>
</reference>
<evidence type="ECO:0000259" key="2">
    <source>
        <dbReference type="Pfam" id="PF02698"/>
    </source>
</evidence>
<keyword evidence="1" id="KW-0812">Transmembrane</keyword>
<dbReference type="RefSeq" id="WP_066171349.1">
    <property type="nucleotide sequence ID" value="NZ_CP036246.2"/>
</dbReference>
<keyword evidence="1" id="KW-1133">Transmembrane helix</keyword>
<dbReference type="Gene3D" id="3.40.50.620">
    <property type="entry name" value="HUPs"/>
    <property type="match status" value="1"/>
</dbReference>